<accession>A0A830HIK5</accession>
<reference evidence="1" key="1">
    <citation type="submission" date="2020-10" db="EMBL/GenBank/DDBJ databases">
        <title>Unveiling of a novel bifunctional photoreceptor, Dualchrome1, isolated from a cosmopolitan green alga.</title>
        <authorList>
            <person name="Suzuki S."/>
            <person name="Kawachi M."/>
        </authorList>
    </citation>
    <scope>NUCLEOTIDE SEQUENCE</scope>
    <source>
        <strain evidence="1">NIES 2893</strain>
    </source>
</reference>
<name>A0A830HIK5_9CHLO</name>
<dbReference type="SUPFAM" id="SSF49599">
    <property type="entry name" value="TRAF domain-like"/>
    <property type="match status" value="1"/>
</dbReference>
<dbReference type="AlphaFoldDB" id="A0A830HIK5"/>
<comment type="caution">
    <text evidence="1">The sequence shown here is derived from an EMBL/GenBank/DDBJ whole genome shotgun (WGS) entry which is preliminary data.</text>
</comment>
<dbReference type="OrthoDB" id="6359816at2759"/>
<sequence length="228" mass="24067">MAFPPPDAMFYWNGAHSGRHHAHIFPNSGSTFGVGTMPTASRTVADTVAGSHQHTLAGFHLAHSLGVGARACSDYFTVGGLRCRLEVFPGGCTPEHQGHVSVFITSPDAYASGQLFLHEVSVVDATTGKAHVTAGRGQTSGPRPADAWGVVASHPRLCKTDEAFARLHHDSLTIRVTVQALRSWSHGVSTHMPYAYNPAFPPPHLLYAAAPPPPVLAPGAGLPPIYMG</sequence>
<dbReference type="InterPro" id="IPR002083">
    <property type="entry name" value="MATH/TRAF_dom"/>
</dbReference>
<dbReference type="EMBL" id="BNJQ01000013">
    <property type="protein sequence ID" value="GHP06688.1"/>
    <property type="molecule type" value="Genomic_DNA"/>
</dbReference>
<dbReference type="InterPro" id="IPR008974">
    <property type="entry name" value="TRAF-like"/>
</dbReference>
<evidence type="ECO:0000313" key="2">
    <source>
        <dbReference type="Proteomes" id="UP000660262"/>
    </source>
</evidence>
<evidence type="ECO:0000313" key="1">
    <source>
        <dbReference type="EMBL" id="GHP06688.1"/>
    </source>
</evidence>
<gene>
    <name evidence="1" type="ORF">PPROV_000543300</name>
</gene>
<dbReference type="Proteomes" id="UP000660262">
    <property type="component" value="Unassembled WGS sequence"/>
</dbReference>
<evidence type="ECO:0008006" key="3">
    <source>
        <dbReference type="Google" id="ProtNLM"/>
    </source>
</evidence>
<proteinExistence type="predicted"/>
<protein>
    <recommendedName>
        <fullName evidence="3">MATH domain-containing protein</fullName>
    </recommendedName>
</protein>
<dbReference type="Gene3D" id="2.60.210.10">
    <property type="entry name" value="Apoptosis, Tumor Necrosis Factor Receptor Associated Protein 2, Chain A"/>
    <property type="match status" value="1"/>
</dbReference>
<dbReference type="CDD" id="cd00121">
    <property type="entry name" value="MATH"/>
    <property type="match status" value="1"/>
</dbReference>
<organism evidence="1 2">
    <name type="scientific">Pycnococcus provasolii</name>
    <dbReference type="NCBI Taxonomy" id="41880"/>
    <lineage>
        <taxon>Eukaryota</taxon>
        <taxon>Viridiplantae</taxon>
        <taxon>Chlorophyta</taxon>
        <taxon>Pseudoscourfieldiophyceae</taxon>
        <taxon>Pseudoscourfieldiales</taxon>
        <taxon>Pycnococcaceae</taxon>
        <taxon>Pycnococcus</taxon>
    </lineage>
</organism>
<keyword evidence="2" id="KW-1185">Reference proteome</keyword>